<dbReference type="AlphaFoldDB" id="J9D283"/>
<dbReference type="VEuPathDB" id="MicrosporidiaDB:EDEG_03582"/>
<proteinExistence type="predicted"/>
<dbReference type="Proteomes" id="UP000003163">
    <property type="component" value="Unassembled WGS sequence"/>
</dbReference>
<evidence type="ECO:0000313" key="2">
    <source>
        <dbReference type="Proteomes" id="UP000003163"/>
    </source>
</evidence>
<dbReference type="EMBL" id="AFBI03000100">
    <property type="protein sequence ID" value="EJW01956.1"/>
    <property type="molecule type" value="Genomic_DNA"/>
</dbReference>
<name>J9D283_EDHAE</name>
<evidence type="ECO:0000313" key="1">
    <source>
        <dbReference type="EMBL" id="EJW01956.1"/>
    </source>
</evidence>
<dbReference type="HOGENOM" id="CLU_1786817_0_0_1"/>
<dbReference type="InParanoid" id="J9D283"/>
<organism evidence="1 2">
    <name type="scientific">Edhazardia aedis (strain USNM 41457)</name>
    <name type="common">Microsporidian parasite</name>
    <dbReference type="NCBI Taxonomy" id="1003232"/>
    <lineage>
        <taxon>Eukaryota</taxon>
        <taxon>Fungi</taxon>
        <taxon>Fungi incertae sedis</taxon>
        <taxon>Microsporidia</taxon>
        <taxon>Edhazardia</taxon>
    </lineage>
</organism>
<reference evidence="1 2" key="1">
    <citation type="submission" date="2011-08" db="EMBL/GenBank/DDBJ databases">
        <authorList>
            <person name="Liu Z.J."/>
            <person name="Shi F.L."/>
            <person name="Lu J.Q."/>
            <person name="Li M."/>
            <person name="Wang Z.L."/>
        </authorList>
    </citation>
    <scope>NUCLEOTIDE SEQUENCE [LARGE SCALE GENOMIC DNA]</scope>
    <source>
        <strain evidence="1 2">USNM 41457</strain>
    </source>
</reference>
<keyword evidence="2" id="KW-1185">Reference proteome</keyword>
<protein>
    <submittedName>
        <fullName evidence="1">Uncharacterized protein</fullName>
    </submittedName>
</protein>
<sequence>MSLFRFKSRQYQLVLKESATKAVKFFSLMLNDNNKINTENLKKVLDLEQFMIEAEAYEPNPLTIFIAFKTRNNSIKLFNMYLKEKMKDLIEEQKDLPHYESEVFDDFDNIIRKMAGPFPERYNLINELAGPLVMAVFIQEKCNIQ</sequence>
<gene>
    <name evidence="1" type="ORF">EDEG_03582</name>
</gene>
<accession>J9D283</accession>
<comment type="caution">
    <text evidence="1">The sequence shown here is derived from an EMBL/GenBank/DDBJ whole genome shotgun (WGS) entry which is preliminary data.</text>
</comment>
<reference evidence="2" key="2">
    <citation type="submission" date="2015-07" db="EMBL/GenBank/DDBJ databases">
        <title>Contrasting host-pathogen interactions and genome evolution in two generalist and specialist microsporidian pathogens of mosquitoes.</title>
        <authorList>
            <consortium name="The Broad Institute Genomics Platform"/>
            <consortium name="The Broad Institute Genome Sequencing Center for Infectious Disease"/>
            <person name="Cuomo C.A."/>
            <person name="Sanscrainte N.D."/>
            <person name="Goldberg J.M."/>
            <person name="Heiman D."/>
            <person name="Young S."/>
            <person name="Zeng Q."/>
            <person name="Becnel J.J."/>
            <person name="Birren B.W."/>
        </authorList>
    </citation>
    <scope>NUCLEOTIDE SEQUENCE [LARGE SCALE GENOMIC DNA]</scope>
    <source>
        <strain evidence="2">USNM 41457</strain>
    </source>
</reference>